<keyword evidence="2" id="KW-0378">Hydrolase</keyword>
<reference evidence="2 3" key="1">
    <citation type="submission" date="2023-05" db="EMBL/GenBank/DDBJ databases">
        <title>Draft genome sequence of Streptomyces sp. B-S-A12 isolated from a cave soil in Thailand.</title>
        <authorList>
            <person name="Chamroensaksri N."/>
            <person name="Muangham S."/>
        </authorList>
    </citation>
    <scope>NUCLEOTIDE SEQUENCE [LARGE SCALE GENOMIC DNA]</scope>
    <source>
        <strain evidence="2 3">B-S-A12</strain>
    </source>
</reference>
<dbReference type="RefSeq" id="WP_282539517.1">
    <property type="nucleotide sequence ID" value="NZ_JASCIS010000060.1"/>
</dbReference>
<accession>A0ABT6T719</accession>
<protein>
    <submittedName>
        <fullName evidence="2">Alpha/beta hydrolase</fullName>
    </submittedName>
</protein>
<dbReference type="InterPro" id="IPR000073">
    <property type="entry name" value="AB_hydrolase_1"/>
</dbReference>
<organism evidence="2 3">
    <name type="scientific">Streptomyces luteolus</name>
    <dbReference type="NCBI Taxonomy" id="3043615"/>
    <lineage>
        <taxon>Bacteria</taxon>
        <taxon>Bacillati</taxon>
        <taxon>Actinomycetota</taxon>
        <taxon>Actinomycetes</taxon>
        <taxon>Kitasatosporales</taxon>
        <taxon>Streptomycetaceae</taxon>
        <taxon>Streptomyces</taxon>
    </lineage>
</organism>
<sequence length="297" mass="31076">MTTAAQYALPRAGNGPAVHSLTLDASGIPLSALLSEPPDGSEPRATVVAVHGGGMTAGYFDGRARPELSLLTLGARLGCTVLAVNRPGYGSSARDLPDGETVAAQTGLLRSALADFAERHPTGAGLFLLAHSFGGKLALSTAAAEGPAGPLNLLGLDISGCGHRYAAVPEGPLHGRKNTRRHWGPLGLYPPGTFSGSTGLVAPMPPREEAELAEWSERFAALAPQVRVPVRFTFAEHEGWWRHGDEDLADLAARLTAAPRVVLDRLPGAGHNISLGWAARTYHLRALAFLEECLMPG</sequence>
<dbReference type="Proteomes" id="UP001237105">
    <property type="component" value="Unassembled WGS sequence"/>
</dbReference>
<dbReference type="Pfam" id="PF12697">
    <property type="entry name" value="Abhydrolase_6"/>
    <property type="match status" value="1"/>
</dbReference>
<gene>
    <name evidence="2" type="ORF">QIT00_34935</name>
</gene>
<keyword evidence="3" id="KW-1185">Reference proteome</keyword>
<name>A0ABT6T719_9ACTN</name>
<comment type="caution">
    <text evidence="2">The sequence shown here is derived from an EMBL/GenBank/DDBJ whole genome shotgun (WGS) entry which is preliminary data.</text>
</comment>
<evidence type="ECO:0000313" key="2">
    <source>
        <dbReference type="EMBL" id="MDI3423682.1"/>
    </source>
</evidence>
<dbReference type="EMBL" id="JASCIS010000060">
    <property type="protein sequence ID" value="MDI3423682.1"/>
    <property type="molecule type" value="Genomic_DNA"/>
</dbReference>
<dbReference type="SUPFAM" id="SSF53474">
    <property type="entry name" value="alpha/beta-Hydrolases"/>
    <property type="match status" value="1"/>
</dbReference>
<dbReference type="Gene3D" id="3.40.50.1820">
    <property type="entry name" value="alpha/beta hydrolase"/>
    <property type="match status" value="1"/>
</dbReference>
<dbReference type="InterPro" id="IPR029058">
    <property type="entry name" value="AB_hydrolase_fold"/>
</dbReference>
<dbReference type="GO" id="GO:0016787">
    <property type="term" value="F:hydrolase activity"/>
    <property type="evidence" value="ECO:0007669"/>
    <property type="project" value="UniProtKB-KW"/>
</dbReference>
<evidence type="ECO:0000313" key="3">
    <source>
        <dbReference type="Proteomes" id="UP001237105"/>
    </source>
</evidence>
<proteinExistence type="predicted"/>
<evidence type="ECO:0000259" key="1">
    <source>
        <dbReference type="Pfam" id="PF12697"/>
    </source>
</evidence>
<feature type="domain" description="AB hydrolase-1" evidence="1">
    <location>
        <begin position="47"/>
        <end position="273"/>
    </location>
</feature>